<evidence type="ECO:0000313" key="4">
    <source>
        <dbReference type="Proteomes" id="UP000070344"/>
    </source>
</evidence>
<feature type="compositionally biased region" description="Acidic residues" evidence="1">
    <location>
        <begin position="62"/>
        <end position="73"/>
    </location>
</feature>
<organism evidence="3 4">
    <name type="scientific">candidate division MSBL1 archaeon SCGC-AAA259O05</name>
    <dbReference type="NCBI Taxonomy" id="1698271"/>
    <lineage>
        <taxon>Archaea</taxon>
        <taxon>Methanobacteriati</taxon>
        <taxon>Methanobacteriota</taxon>
        <taxon>candidate division MSBL1</taxon>
    </lineage>
</organism>
<dbReference type="NCBIfam" id="NF033517">
    <property type="entry name" value="transpos_IS66"/>
    <property type="match status" value="1"/>
</dbReference>
<sequence>MSFQAASFPDCSAVCPFVAGLMEKIQELESELRKHDNPNTPSSKKRKRKTKRNQKREKSEEETGENPEGESEDVGERFPGKPKGGGGGGISIPDTDDVQHHTLNWDGLEEIGTREKTVIELAENPFEVVKHVIHTYENEQGEKVEPEVDLPEGIYGKRFQAFVTLLRGLCGASHEKIAEIVRQIRPDLTFSSSTSLNITNKISEKTEEERQGILGRVKQNKFVHMDETPLRIDGVSGWVWVFAGPQHVVYRVSLSRSKDIPEETMSGYDGTGVVDGYPGYNGFTKQRDWDHLWREVKETRIEEVMTKFHELRRRAEGMKEKPPPEREEFIRKARGSEFPALIETLRARSEEKKATKIENALPDMFRGVTDPDIPLSNNHAERLLRKVVVHRKLWGCIRNKKGARFIENTLSCMETWKLQEKNVFQKLQEFTS</sequence>
<dbReference type="AlphaFoldDB" id="A0A133UZ84"/>
<dbReference type="Proteomes" id="UP000070344">
    <property type="component" value="Unassembled WGS sequence"/>
</dbReference>
<keyword evidence="4" id="KW-1185">Reference proteome</keyword>
<gene>
    <name evidence="3" type="ORF">AKJ41_05335</name>
</gene>
<feature type="compositionally biased region" description="Basic residues" evidence="1">
    <location>
        <begin position="43"/>
        <end position="55"/>
    </location>
</feature>
<evidence type="ECO:0000313" key="3">
    <source>
        <dbReference type="EMBL" id="KXA99491.1"/>
    </source>
</evidence>
<dbReference type="InterPro" id="IPR052344">
    <property type="entry name" value="Transposase-related"/>
</dbReference>
<reference evidence="3 4" key="1">
    <citation type="journal article" date="2016" name="Sci. Rep.">
        <title>Metabolic traits of an uncultured archaeal lineage -MSBL1- from brine pools of the Red Sea.</title>
        <authorList>
            <person name="Mwirichia R."/>
            <person name="Alam I."/>
            <person name="Rashid M."/>
            <person name="Vinu M."/>
            <person name="Ba-Alawi W."/>
            <person name="Anthony Kamau A."/>
            <person name="Kamanda Ngugi D."/>
            <person name="Goker M."/>
            <person name="Klenk H.P."/>
            <person name="Bajic V."/>
            <person name="Stingl U."/>
        </authorList>
    </citation>
    <scope>NUCLEOTIDE SEQUENCE [LARGE SCALE GENOMIC DNA]</scope>
    <source>
        <strain evidence="3">SCGC-AAA259O05</strain>
    </source>
</reference>
<name>A0A133UZ84_9EURY</name>
<accession>A0A133UZ84</accession>
<comment type="caution">
    <text evidence="3">The sequence shown here is derived from an EMBL/GenBank/DDBJ whole genome shotgun (WGS) entry which is preliminary data.</text>
</comment>
<protein>
    <recommendedName>
        <fullName evidence="2">Transposase IS66 central domain-containing protein</fullName>
    </recommendedName>
</protein>
<dbReference type="EMBL" id="LHXV01000085">
    <property type="protein sequence ID" value="KXA99491.1"/>
    <property type="molecule type" value="Genomic_DNA"/>
</dbReference>
<feature type="domain" description="Transposase IS66 central" evidence="2">
    <location>
        <begin position="154"/>
        <end position="404"/>
    </location>
</feature>
<dbReference type="PANTHER" id="PTHR33678:SF2">
    <property type="match status" value="1"/>
</dbReference>
<evidence type="ECO:0000259" key="2">
    <source>
        <dbReference type="Pfam" id="PF03050"/>
    </source>
</evidence>
<evidence type="ECO:0000256" key="1">
    <source>
        <dbReference type="SAM" id="MobiDB-lite"/>
    </source>
</evidence>
<dbReference type="PANTHER" id="PTHR33678">
    <property type="entry name" value="BLL1576 PROTEIN"/>
    <property type="match status" value="1"/>
</dbReference>
<dbReference type="InterPro" id="IPR004291">
    <property type="entry name" value="Transposase_IS66_central"/>
</dbReference>
<dbReference type="Pfam" id="PF03050">
    <property type="entry name" value="DDE_Tnp_IS66"/>
    <property type="match status" value="1"/>
</dbReference>
<feature type="region of interest" description="Disordered" evidence="1">
    <location>
        <begin position="29"/>
        <end position="99"/>
    </location>
</feature>
<proteinExistence type="predicted"/>